<sequence>MIKCAIIDDEPLSRDVLRKFIQDHPDLILTAEYRDALETISGIEKQPVDLLLLDINMPKLSGVNFYKSLREKPLVIFTTAYPEFALEGFELDAVDYLMKPIAFDPFLQAIQKVKNRLKTSSEEMSEHIMLKVDKKLYRAAFDDILYLEAFGDYAKVYLLSQVLIITSTMKRLEAELPSELFVRTHKSFIINISKVEFIEGNQVKIGSEMIPIGLRYREAVLGKLR</sequence>
<name>A0A0P7XPY7_9BACT</name>
<protein>
    <submittedName>
        <fullName evidence="4">Two component signal transduction system LytTr family response regulator</fullName>
    </submittedName>
</protein>
<dbReference type="SUPFAM" id="SSF52172">
    <property type="entry name" value="CheY-like"/>
    <property type="match status" value="1"/>
</dbReference>
<evidence type="ECO:0000256" key="1">
    <source>
        <dbReference type="PROSITE-ProRule" id="PRU00169"/>
    </source>
</evidence>
<dbReference type="eggNOG" id="COG3279">
    <property type="taxonomic scope" value="Bacteria"/>
</dbReference>
<evidence type="ECO:0000313" key="4">
    <source>
        <dbReference type="EMBL" id="KPQ18983.1"/>
    </source>
</evidence>
<dbReference type="GO" id="GO:0000156">
    <property type="term" value="F:phosphorelay response regulator activity"/>
    <property type="evidence" value="ECO:0007669"/>
    <property type="project" value="InterPro"/>
</dbReference>
<dbReference type="PROSITE" id="PS50930">
    <property type="entry name" value="HTH_LYTTR"/>
    <property type="match status" value="1"/>
</dbReference>
<dbReference type="SMART" id="SM00850">
    <property type="entry name" value="LytTR"/>
    <property type="match status" value="1"/>
</dbReference>
<dbReference type="PATRIC" id="fig|1305737.6.peg.1482"/>
<dbReference type="SMART" id="SM00448">
    <property type="entry name" value="REC"/>
    <property type="match status" value="1"/>
</dbReference>
<gene>
    <name evidence="4" type="ORF">HLUCCX10_04170</name>
</gene>
<dbReference type="InterPro" id="IPR046947">
    <property type="entry name" value="LytR-like"/>
</dbReference>
<feature type="domain" description="HTH LytTR-type" evidence="3">
    <location>
        <begin position="128"/>
        <end position="199"/>
    </location>
</feature>
<dbReference type="EMBL" id="LJXT01000017">
    <property type="protein sequence ID" value="KPQ18983.1"/>
    <property type="molecule type" value="Genomic_DNA"/>
</dbReference>
<dbReference type="Proteomes" id="UP000050421">
    <property type="component" value="Unassembled WGS sequence"/>
</dbReference>
<dbReference type="InterPro" id="IPR001789">
    <property type="entry name" value="Sig_transdc_resp-reg_receiver"/>
</dbReference>
<dbReference type="InterPro" id="IPR011006">
    <property type="entry name" value="CheY-like_superfamily"/>
</dbReference>
<dbReference type="Pfam" id="PF04397">
    <property type="entry name" value="LytTR"/>
    <property type="match status" value="1"/>
</dbReference>
<dbReference type="Gene3D" id="2.40.50.1020">
    <property type="entry name" value="LytTr DNA-binding domain"/>
    <property type="match status" value="1"/>
</dbReference>
<organism evidence="4 5">
    <name type="scientific">Algoriphagus marincola HL-49</name>
    <dbReference type="NCBI Taxonomy" id="1305737"/>
    <lineage>
        <taxon>Bacteria</taxon>
        <taxon>Pseudomonadati</taxon>
        <taxon>Bacteroidota</taxon>
        <taxon>Cytophagia</taxon>
        <taxon>Cytophagales</taxon>
        <taxon>Cyclobacteriaceae</taxon>
        <taxon>Algoriphagus</taxon>
    </lineage>
</organism>
<dbReference type="Gene3D" id="3.40.50.2300">
    <property type="match status" value="1"/>
</dbReference>
<evidence type="ECO:0000259" key="2">
    <source>
        <dbReference type="PROSITE" id="PS50110"/>
    </source>
</evidence>
<dbReference type="PROSITE" id="PS50110">
    <property type="entry name" value="RESPONSE_REGULATORY"/>
    <property type="match status" value="1"/>
</dbReference>
<dbReference type="Pfam" id="PF00072">
    <property type="entry name" value="Response_reg"/>
    <property type="match status" value="1"/>
</dbReference>
<keyword evidence="1" id="KW-0597">Phosphoprotein</keyword>
<feature type="domain" description="Response regulatory" evidence="2">
    <location>
        <begin position="3"/>
        <end position="114"/>
    </location>
</feature>
<accession>A0A0P7XPY7</accession>
<evidence type="ECO:0000313" key="5">
    <source>
        <dbReference type="Proteomes" id="UP000050421"/>
    </source>
</evidence>
<dbReference type="GO" id="GO:0003677">
    <property type="term" value="F:DNA binding"/>
    <property type="evidence" value="ECO:0007669"/>
    <property type="project" value="InterPro"/>
</dbReference>
<evidence type="ECO:0000259" key="3">
    <source>
        <dbReference type="PROSITE" id="PS50930"/>
    </source>
</evidence>
<dbReference type="PANTHER" id="PTHR37299:SF1">
    <property type="entry name" value="STAGE 0 SPORULATION PROTEIN A HOMOLOG"/>
    <property type="match status" value="1"/>
</dbReference>
<comment type="caution">
    <text evidence="4">The sequence shown here is derived from an EMBL/GenBank/DDBJ whole genome shotgun (WGS) entry which is preliminary data.</text>
</comment>
<dbReference type="OrthoDB" id="1646880at2"/>
<dbReference type="STRING" id="1305737.GCA_000526355_03570"/>
<proteinExistence type="predicted"/>
<dbReference type="InterPro" id="IPR007492">
    <property type="entry name" value="LytTR_DNA-bd_dom"/>
</dbReference>
<feature type="modified residue" description="4-aspartylphosphate" evidence="1">
    <location>
        <position position="54"/>
    </location>
</feature>
<dbReference type="AlphaFoldDB" id="A0A0P7XPY7"/>
<dbReference type="PANTHER" id="PTHR37299">
    <property type="entry name" value="TRANSCRIPTIONAL REGULATOR-RELATED"/>
    <property type="match status" value="1"/>
</dbReference>
<reference evidence="4 5" key="1">
    <citation type="submission" date="2015-09" db="EMBL/GenBank/DDBJ databases">
        <title>Identification and resolution of microdiversity through metagenomic sequencing of parallel consortia.</title>
        <authorList>
            <person name="Nelson W.C."/>
            <person name="Romine M.F."/>
            <person name="Lindemann S.R."/>
        </authorList>
    </citation>
    <scope>NUCLEOTIDE SEQUENCE [LARGE SCALE GENOMIC DNA]</scope>
    <source>
        <strain evidence="4">HL-49</strain>
    </source>
</reference>